<dbReference type="Proteomes" id="UP000078390">
    <property type="component" value="Unassembled WGS sequence"/>
</dbReference>
<organism evidence="2 3">
    <name type="scientific">Thermosulfurimonas dismutans</name>
    <dbReference type="NCBI Taxonomy" id="999894"/>
    <lineage>
        <taxon>Bacteria</taxon>
        <taxon>Pseudomonadati</taxon>
        <taxon>Thermodesulfobacteriota</taxon>
        <taxon>Thermodesulfobacteria</taxon>
        <taxon>Thermodesulfobacteriales</taxon>
        <taxon>Thermodesulfobacteriaceae</taxon>
        <taxon>Thermosulfurimonas</taxon>
    </lineage>
</organism>
<name>A0A179D6E2_9BACT</name>
<accession>A0A179D6E2</accession>
<feature type="coiled-coil region" evidence="1">
    <location>
        <begin position="9"/>
        <end position="46"/>
    </location>
</feature>
<protein>
    <recommendedName>
        <fullName evidence="4">Type IV pilus biogenesis protein PilN</fullName>
    </recommendedName>
</protein>
<keyword evidence="3" id="KW-1185">Reference proteome</keyword>
<evidence type="ECO:0000256" key="1">
    <source>
        <dbReference type="SAM" id="Coils"/>
    </source>
</evidence>
<dbReference type="Pfam" id="PF05137">
    <property type="entry name" value="PilN"/>
    <property type="match status" value="1"/>
</dbReference>
<dbReference type="AlphaFoldDB" id="A0A179D6E2"/>
<keyword evidence="1" id="KW-0175">Coiled coil</keyword>
<dbReference type="InterPro" id="IPR052534">
    <property type="entry name" value="Extracell_DNA_Util/SecSys_Comp"/>
</dbReference>
<dbReference type="InterPro" id="IPR007813">
    <property type="entry name" value="PilN"/>
</dbReference>
<sequence length="131" mass="15529">MLEREKSFLQQERNRYRKVIRKIGQLKKENQEIKNRIEAIINLKKKKGHNIKVLDDVLLAVPLGKIYLTRLELSNSMVTIVGFAVDYENVAIFLKKLESTGDLFKEVNLQYTKQKNVKGYNLVEFRIWIKY</sequence>
<proteinExistence type="predicted"/>
<evidence type="ECO:0000313" key="3">
    <source>
        <dbReference type="Proteomes" id="UP000078390"/>
    </source>
</evidence>
<gene>
    <name evidence="2" type="ORF">TDIS_0582</name>
</gene>
<comment type="caution">
    <text evidence="2">The sequence shown here is derived from an EMBL/GenBank/DDBJ whole genome shotgun (WGS) entry which is preliminary data.</text>
</comment>
<dbReference type="PANTHER" id="PTHR40278">
    <property type="entry name" value="DNA UTILIZATION PROTEIN HOFN"/>
    <property type="match status" value="1"/>
</dbReference>
<reference evidence="2 3" key="1">
    <citation type="submission" date="2016-04" db="EMBL/GenBank/DDBJ databases">
        <title>Genome analysis of Thermosulfurimonas dismutans, the first thermophilic sulfur-disproportionating bacterium of the phylum Thermodesulfobacteria.</title>
        <authorList>
            <person name="Mardanov A.V."/>
            <person name="Beletsky A.V."/>
            <person name="Kadnikov V.V."/>
            <person name="Slobodkin A.I."/>
            <person name="Ravin N.V."/>
        </authorList>
    </citation>
    <scope>NUCLEOTIDE SEQUENCE [LARGE SCALE GENOMIC DNA]</scope>
    <source>
        <strain evidence="2 3">S95</strain>
    </source>
</reference>
<dbReference type="EMBL" id="LWLG01000002">
    <property type="protein sequence ID" value="OAQ21361.1"/>
    <property type="molecule type" value="Genomic_DNA"/>
</dbReference>
<dbReference type="STRING" id="999894.TDIS_0582"/>
<evidence type="ECO:0008006" key="4">
    <source>
        <dbReference type="Google" id="ProtNLM"/>
    </source>
</evidence>
<dbReference type="PANTHER" id="PTHR40278:SF1">
    <property type="entry name" value="DNA UTILIZATION PROTEIN HOFN"/>
    <property type="match status" value="1"/>
</dbReference>
<evidence type="ECO:0000313" key="2">
    <source>
        <dbReference type="EMBL" id="OAQ21361.1"/>
    </source>
</evidence>